<dbReference type="OrthoDB" id="122241at2"/>
<protein>
    <submittedName>
        <fullName evidence="1">Uncharacterized protein</fullName>
    </submittedName>
</protein>
<accession>A0A402D4H4</accession>
<evidence type="ECO:0000313" key="2">
    <source>
        <dbReference type="Proteomes" id="UP000287394"/>
    </source>
</evidence>
<gene>
    <name evidence="1" type="ORF">CCAX7_13430</name>
</gene>
<sequence length="67" mass="7218">MILDLRFPIGAMFTLFGLVLTIYGAASSPAIYAKSLGINVNLAWGAVMLLFGLIMAIAGWRAMRAQK</sequence>
<dbReference type="AlphaFoldDB" id="A0A402D4H4"/>
<organism evidence="1 2">
    <name type="scientific">Capsulimonas corticalis</name>
    <dbReference type="NCBI Taxonomy" id="2219043"/>
    <lineage>
        <taxon>Bacteria</taxon>
        <taxon>Bacillati</taxon>
        <taxon>Armatimonadota</taxon>
        <taxon>Armatimonadia</taxon>
        <taxon>Capsulimonadales</taxon>
        <taxon>Capsulimonadaceae</taxon>
        <taxon>Capsulimonas</taxon>
    </lineage>
</organism>
<name>A0A402D4H4_9BACT</name>
<dbReference type="KEGG" id="ccot:CCAX7_13430"/>
<proteinExistence type="predicted"/>
<reference evidence="1 2" key="1">
    <citation type="journal article" date="2019" name="Int. J. Syst. Evol. Microbiol.">
        <title>Capsulimonas corticalis gen. nov., sp. nov., an aerobic capsulated bacterium, of a novel bacterial order, Capsulimonadales ord. nov., of the class Armatimonadia of the phylum Armatimonadetes.</title>
        <authorList>
            <person name="Li J."/>
            <person name="Kudo C."/>
            <person name="Tonouchi A."/>
        </authorList>
    </citation>
    <scope>NUCLEOTIDE SEQUENCE [LARGE SCALE GENOMIC DNA]</scope>
    <source>
        <strain evidence="1 2">AX-7</strain>
    </source>
</reference>
<keyword evidence="2" id="KW-1185">Reference proteome</keyword>
<dbReference type="Proteomes" id="UP000287394">
    <property type="component" value="Chromosome"/>
</dbReference>
<dbReference type="RefSeq" id="WP_119324435.1">
    <property type="nucleotide sequence ID" value="NZ_AP025739.1"/>
</dbReference>
<dbReference type="EMBL" id="AP025739">
    <property type="protein sequence ID" value="BDI29292.1"/>
    <property type="molecule type" value="Genomic_DNA"/>
</dbReference>
<evidence type="ECO:0000313" key="1">
    <source>
        <dbReference type="EMBL" id="BDI29292.1"/>
    </source>
</evidence>